<dbReference type="GO" id="GO:0005737">
    <property type="term" value="C:cytoplasm"/>
    <property type="evidence" value="ECO:0007669"/>
    <property type="project" value="UniProtKB-SubCell"/>
</dbReference>
<keyword evidence="7" id="KW-0539">Nucleus</keyword>
<reference evidence="9" key="2">
    <citation type="submission" date="2014-03" db="EMBL/GenBank/DDBJ databases">
        <title>The whipworm genome and dual-species transcriptomics of an intimate host-pathogen interaction.</title>
        <authorList>
            <person name="Foth B.J."/>
            <person name="Tsai I.J."/>
            <person name="Reid A.J."/>
            <person name="Bancroft A.J."/>
            <person name="Nichol S."/>
            <person name="Tracey A."/>
            <person name="Holroyd N."/>
            <person name="Cotton J.A."/>
            <person name="Stanley E.J."/>
            <person name="Zarowiecki M."/>
            <person name="Liu J.Z."/>
            <person name="Huckvale T."/>
            <person name="Cooper P.J."/>
            <person name="Grencis R.K."/>
            <person name="Berriman M."/>
        </authorList>
    </citation>
    <scope>NUCLEOTIDE SEQUENCE [LARGE SCALE GENOMIC DNA]</scope>
</reference>
<reference evidence="9" key="1">
    <citation type="submission" date="2014-01" db="EMBL/GenBank/DDBJ databases">
        <authorList>
            <person name="Aslett M."/>
        </authorList>
    </citation>
    <scope>NUCLEOTIDE SEQUENCE</scope>
</reference>
<evidence type="ECO:0000256" key="7">
    <source>
        <dbReference type="ARBA" id="ARBA00023242"/>
    </source>
</evidence>
<dbReference type="Pfam" id="PF01399">
    <property type="entry name" value="PCI"/>
    <property type="match status" value="1"/>
</dbReference>
<dbReference type="EMBL" id="HG806068">
    <property type="protein sequence ID" value="CDW56688.1"/>
    <property type="molecule type" value="Genomic_DNA"/>
</dbReference>
<dbReference type="Proteomes" id="UP000030665">
    <property type="component" value="Unassembled WGS sequence"/>
</dbReference>
<dbReference type="SUPFAM" id="SSF46785">
    <property type="entry name" value="Winged helix' DNA-binding domain"/>
    <property type="match status" value="1"/>
</dbReference>
<dbReference type="PANTHER" id="PTHR10758:SF1">
    <property type="entry name" value="COP9 SIGNALOSOME COMPLEX SUBUNIT 3"/>
    <property type="match status" value="1"/>
</dbReference>
<dbReference type="InterPro" id="IPR055089">
    <property type="entry name" value="COP9_N"/>
</dbReference>
<keyword evidence="10" id="KW-1185">Reference proteome</keyword>
<proteinExistence type="inferred from homology"/>
<dbReference type="InterPro" id="IPR036390">
    <property type="entry name" value="WH_DNA-bd_sf"/>
</dbReference>
<evidence type="ECO:0000256" key="3">
    <source>
        <dbReference type="ARBA" id="ARBA00007084"/>
    </source>
</evidence>
<comment type="subcellular location">
    <subcellularLocation>
        <location evidence="2">Cytoplasm</location>
    </subcellularLocation>
    <subcellularLocation>
        <location evidence="1">Nucleus</location>
    </subcellularLocation>
</comment>
<dbReference type="OrthoDB" id="29061at2759"/>
<dbReference type="PROSITE" id="PS50250">
    <property type="entry name" value="PCI"/>
    <property type="match status" value="1"/>
</dbReference>
<accession>A0A077ZAR7</accession>
<evidence type="ECO:0000256" key="5">
    <source>
        <dbReference type="ARBA" id="ARBA00022490"/>
    </source>
</evidence>
<evidence type="ECO:0000256" key="4">
    <source>
        <dbReference type="ARBA" id="ARBA00014878"/>
    </source>
</evidence>
<name>A0A077ZAR7_TRITR</name>
<dbReference type="Gene3D" id="1.25.40.570">
    <property type="match status" value="1"/>
</dbReference>
<dbReference type="InterPro" id="IPR050756">
    <property type="entry name" value="CSN3"/>
</dbReference>
<sequence>MEFRDSFVHKVRIFSTNAQFPLLVTYLNGLLDNGPIENPQDLVDLWQYLKQRESTLPMLGILFLRITYHATAFTTNELIDWCTYFLDNFNSAMVSLMADTYFDLWHQVADTLIDRKEPSRGINCLRLAIIRFVPSLEILTPIHSDLFMLCLYSSNLKPALPFLGVQISAVFGENTEENKGQTKGDGTKVLRMEQNAPSFDVKYYLLYCYYGGCIYAAMKLMRDALYMFELAITIPSEGANDIVTHAYKKWVLTSLLVSGKLEVVPAYTASFDRFNSCSFGWYCNLADAYKRADFAELNRICTSRHQSFVQDKNDGLVNQVKKYCAKKHILALSKVYAVMSLTALAEHCQLPNAEQAERLLFDMAARDEVRVKIDQKNGTVSFFQEPVKTSLVESLKRLEMTLSIVQNLDKNLTSSIEESKRKYTREDVPLLQEDEGMCDSVSGMRDFIEELNGEV</sequence>
<protein>
    <recommendedName>
        <fullName evidence="4">COP9 signalosome complex subunit 3</fullName>
    </recommendedName>
</protein>
<feature type="domain" description="PCI" evidence="8">
    <location>
        <begin position="220"/>
        <end position="387"/>
    </location>
</feature>
<dbReference type="GO" id="GO:0006511">
    <property type="term" value="P:ubiquitin-dependent protein catabolic process"/>
    <property type="evidence" value="ECO:0007669"/>
    <property type="project" value="TreeGrafter"/>
</dbReference>
<dbReference type="SMART" id="SM00088">
    <property type="entry name" value="PINT"/>
    <property type="match status" value="1"/>
</dbReference>
<evidence type="ECO:0000259" key="8">
    <source>
        <dbReference type="PROSITE" id="PS50250"/>
    </source>
</evidence>
<evidence type="ECO:0000313" key="10">
    <source>
        <dbReference type="Proteomes" id="UP000030665"/>
    </source>
</evidence>
<dbReference type="Pfam" id="PF22788">
    <property type="entry name" value="COP9_hel_rpt"/>
    <property type="match status" value="1"/>
</dbReference>
<dbReference type="InterPro" id="IPR000717">
    <property type="entry name" value="PCI_dom"/>
</dbReference>
<evidence type="ECO:0000313" key="9">
    <source>
        <dbReference type="EMBL" id="CDW56688.1"/>
    </source>
</evidence>
<evidence type="ECO:0000256" key="1">
    <source>
        <dbReference type="ARBA" id="ARBA00004123"/>
    </source>
</evidence>
<evidence type="ECO:0000256" key="6">
    <source>
        <dbReference type="ARBA" id="ARBA00022790"/>
    </source>
</evidence>
<dbReference type="STRING" id="36087.A0A077ZAR7"/>
<dbReference type="AlphaFoldDB" id="A0A077ZAR7"/>
<keyword evidence="6" id="KW-0736">Signalosome</keyword>
<keyword evidence="5" id="KW-0963">Cytoplasm</keyword>
<organism evidence="9 10">
    <name type="scientific">Trichuris trichiura</name>
    <name type="common">Whipworm</name>
    <name type="synonym">Trichocephalus trichiurus</name>
    <dbReference type="NCBI Taxonomy" id="36087"/>
    <lineage>
        <taxon>Eukaryota</taxon>
        <taxon>Metazoa</taxon>
        <taxon>Ecdysozoa</taxon>
        <taxon>Nematoda</taxon>
        <taxon>Enoplea</taxon>
        <taxon>Dorylaimia</taxon>
        <taxon>Trichinellida</taxon>
        <taxon>Trichuridae</taxon>
        <taxon>Trichuris</taxon>
    </lineage>
</organism>
<comment type="similarity">
    <text evidence="3">Belongs to the CSN3 family.</text>
</comment>
<dbReference type="GO" id="GO:0008180">
    <property type="term" value="C:COP9 signalosome"/>
    <property type="evidence" value="ECO:0007669"/>
    <property type="project" value="UniProtKB-KW"/>
</dbReference>
<dbReference type="PANTHER" id="PTHR10758">
    <property type="entry name" value="26S PROTEASOME NON-ATPASE REGULATORY SUBUNIT 3/COP9 SIGNALOSOME COMPLEX SUBUNIT 3"/>
    <property type="match status" value="1"/>
</dbReference>
<gene>
    <name evidence="9" type="ORF">TTRE_0000497001</name>
</gene>
<evidence type="ECO:0000256" key="2">
    <source>
        <dbReference type="ARBA" id="ARBA00004496"/>
    </source>
</evidence>